<keyword evidence="1" id="KW-1133">Transmembrane helix</keyword>
<dbReference type="EMBL" id="FWXO01000001">
    <property type="protein sequence ID" value="SMC38688.1"/>
    <property type="molecule type" value="Genomic_DNA"/>
</dbReference>
<keyword evidence="1" id="KW-0812">Transmembrane</keyword>
<dbReference type="STRING" id="504486.SAMN05660703_0779"/>
<dbReference type="Pfam" id="PF09527">
    <property type="entry name" value="ATPase_gene1"/>
    <property type="match status" value="1"/>
</dbReference>
<evidence type="ECO:0000256" key="1">
    <source>
        <dbReference type="SAM" id="Phobius"/>
    </source>
</evidence>
<evidence type="ECO:0000313" key="3">
    <source>
        <dbReference type="Proteomes" id="UP000192360"/>
    </source>
</evidence>
<accession>A0A1W1YSJ0</accession>
<dbReference type="InterPro" id="IPR032820">
    <property type="entry name" value="ATPase_put"/>
</dbReference>
<feature type="transmembrane region" description="Helical" evidence="1">
    <location>
        <begin position="47"/>
        <end position="67"/>
    </location>
</feature>
<organism evidence="2 3">
    <name type="scientific">Cellulophaga tyrosinoxydans</name>
    <dbReference type="NCBI Taxonomy" id="504486"/>
    <lineage>
        <taxon>Bacteria</taxon>
        <taxon>Pseudomonadati</taxon>
        <taxon>Bacteroidota</taxon>
        <taxon>Flavobacteriia</taxon>
        <taxon>Flavobacteriales</taxon>
        <taxon>Flavobacteriaceae</taxon>
        <taxon>Cellulophaga</taxon>
    </lineage>
</organism>
<keyword evidence="1" id="KW-0472">Membrane</keyword>
<feature type="transmembrane region" description="Helical" evidence="1">
    <location>
        <begin position="20"/>
        <end position="41"/>
    </location>
</feature>
<evidence type="ECO:0000313" key="2">
    <source>
        <dbReference type="EMBL" id="SMC38688.1"/>
    </source>
</evidence>
<dbReference type="Proteomes" id="UP000192360">
    <property type="component" value="Unassembled WGS sequence"/>
</dbReference>
<name>A0A1W1YSJ0_9FLAO</name>
<keyword evidence="3" id="KW-1185">Reference proteome</keyword>
<dbReference type="RefSeq" id="WP_084060057.1">
    <property type="nucleotide sequence ID" value="NZ_FWXO01000001.1"/>
</dbReference>
<gene>
    <name evidence="2" type="ORF">SAMN05660703_0779</name>
</gene>
<dbReference type="AlphaFoldDB" id="A0A1W1YSJ0"/>
<dbReference type="OrthoDB" id="9798708at2"/>
<sequence length="75" mass="8401">MEPQKPHKKINKGLQTAAKLSGIGIQMGLTIYLGNLLGSWLDKKYDTNYLEISITLVAIFASMYSMIRQANNLNK</sequence>
<proteinExistence type="predicted"/>
<reference evidence="2 3" key="1">
    <citation type="submission" date="2017-04" db="EMBL/GenBank/DDBJ databases">
        <authorList>
            <person name="Afonso C.L."/>
            <person name="Miller P.J."/>
            <person name="Scott M.A."/>
            <person name="Spackman E."/>
            <person name="Goraichik I."/>
            <person name="Dimitrov K.M."/>
            <person name="Suarez D.L."/>
            <person name="Swayne D.E."/>
        </authorList>
    </citation>
    <scope>NUCLEOTIDE SEQUENCE [LARGE SCALE GENOMIC DNA]</scope>
    <source>
        <strain evidence="2 3">DSM 21164</strain>
    </source>
</reference>
<protein>
    <submittedName>
        <fullName evidence="2">Putative F0F1-ATPase subunit Ca2+/Mg2+ transporter</fullName>
    </submittedName>
</protein>